<dbReference type="Pfam" id="PF01914">
    <property type="entry name" value="MarC"/>
    <property type="match status" value="1"/>
</dbReference>
<evidence type="ECO:0000256" key="2">
    <source>
        <dbReference type="ARBA" id="ARBA00009784"/>
    </source>
</evidence>
<feature type="transmembrane region" description="Helical" evidence="7">
    <location>
        <begin position="12"/>
        <end position="30"/>
    </location>
</feature>
<dbReference type="GO" id="GO:0005886">
    <property type="term" value="C:plasma membrane"/>
    <property type="evidence" value="ECO:0007669"/>
    <property type="project" value="UniProtKB-SubCell"/>
</dbReference>
<feature type="transmembrane region" description="Helical" evidence="7">
    <location>
        <begin position="105"/>
        <end position="123"/>
    </location>
</feature>
<keyword evidence="3" id="KW-1003">Cell membrane</keyword>
<protein>
    <recommendedName>
        <fullName evidence="7">UPF0056 membrane protein</fullName>
    </recommendedName>
</protein>
<feature type="transmembrane region" description="Helical" evidence="7">
    <location>
        <begin position="42"/>
        <end position="65"/>
    </location>
</feature>
<dbReference type="Proteomes" id="UP000185221">
    <property type="component" value="Unassembled WGS sequence"/>
</dbReference>
<dbReference type="AlphaFoldDB" id="A0A1N6FMN0"/>
<evidence type="ECO:0000256" key="4">
    <source>
        <dbReference type="ARBA" id="ARBA00022692"/>
    </source>
</evidence>
<accession>A0A1N6FMN0</accession>
<comment type="subcellular location">
    <subcellularLocation>
        <location evidence="1 7">Cell membrane</location>
        <topology evidence="1 7">Multi-pass membrane protein</topology>
    </subcellularLocation>
</comment>
<evidence type="ECO:0000256" key="6">
    <source>
        <dbReference type="ARBA" id="ARBA00023136"/>
    </source>
</evidence>
<dbReference type="PANTHER" id="PTHR33508">
    <property type="entry name" value="UPF0056 MEMBRANE PROTEIN YHCE"/>
    <property type="match status" value="1"/>
</dbReference>
<comment type="similarity">
    <text evidence="2 7">Belongs to the UPF0056 (MarC) family.</text>
</comment>
<evidence type="ECO:0000313" key="8">
    <source>
        <dbReference type="EMBL" id="SIN96430.1"/>
    </source>
</evidence>
<gene>
    <name evidence="8" type="ORF">SAMN05444394_2560</name>
</gene>
<dbReference type="STRING" id="226505.SAMN05444394_2560"/>
<name>A0A1N6FMN0_9BACT</name>
<keyword evidence="4 7" id="KW-0812">Transmembrane</keyword>
<dbReference type="RefSeq" id="WP_074225390.1">
    <property type="nucleotide sequence ID" value="NZ_FSRC01000002.1"/>
</dbReference>
<evidence type="ECO:0000256" key="3">
    <source>
        <dbReference type="ARBA" id="ARBA00022475"/>
    </source>
</evidence>
<dbReference type="OrthoDB" id="978595at2"/>
<evidence type="ECO:0000313" key="9">
    <source>
        <dbReference type="Proteomes" id="UP000185221"/>
    </source>
</evidence>
<reference evidence="9" key="1">
    <citation type="submission" date="2016-11" db="EMBL/GenBank/DDBJ databases">
        <authorList>
            <person name="Varghese N."/>
            <person name="Submissions S."/>
        </authorList>
    </citation>
    <scope>NUCLEOTIDE SEQUENCE [LARGE SCALE GENOMIC DNA]</scope>
    <source>
        <strain evidence="9">DSM 15292</strain>
    </source>
</reference>
<sequence length="196" mass="20760">MFDVKEILSVSLILFSVIDILGSIPIIVNLRKKVGHIQSEKATLAAGILMILFLIGGKSVLSLFGIGVEDFAIAGALIIFAIGAEMILGIELFKPDPDASEGASIVPIAFPLIAGAGTLTTILTLKAEFAQLNIAIGILLNLIFVYGVLKSTSWLERKLGKTGLDVLRRIFGIILLSIAVKIFKTNAFPIGVDSGV</sequence>
<dbReference type="EMBL" id="FSRC01000002">
    <property type="protein sequence ID" value="SIN96430.1"/>
    <property type="molecule type" value="Genomic_DNA"/>
</dbReference>
<dbReference type="PANTHER" id="PTHR33508:SF1">
    <property type="entry name" value="UPF0056 MEMBRANE PROTEIN YHCE"/>
    <property type="match status" value="1"/>
</dbReference>
<keyword evidence="9" id="KW-1185">Reference proteome</keyword>
<organism evidence="8 9">
    <name type="scientific">Algoriphagus halophilus</name>
    <dbReference type="NCBI Taxonomy" id="226505"/>
    <lineage>
        <taxon>Bacteria</taxon>
        <taxon>Pseudomonadati</taxon>
        <taxon>Bacteroidota</taxon>
        <taxon>Cytophagia</taxon>
        <taxon>Cytophagales</taxon>
        <taxon>Cyclobacteriaceae</taxon>
        <taxon>Algoriphagus</taxon>
    </lineage>
</organism>
<dbReference type="InterPro" id="IPR002771">
    <property type="entry name" value="Multi_antbiot-R_MarC"/>
</dbReference>
<keyword evidence="6 7" id="KW-0472">Membrane</keyword>
<keyword evidence="5 7" id="KW-1133">Transmembrane helix</keyword>
<proteinExistence type="inferred from homology"/>
<evidence type="ECO:0000256" key="7">
    <source>
        <dbReference type="RuleBase" id="RU362048"/>
    </source>
</evidence>
<evidence type="ECO:0000256" key="1">
    <source>
        <dbReference type="ARBA" id="ARBA00004651"/>
    </source>
</evidence>
<evidence type="ECO:0000256" key="5">
    <source>
        <dbReference type="ARBA" id="ARBA00022989"/>
    </source>
</evidence>
<feature type="transmembrane region" description="Helical" evidence="7">
    <location>
        <begin position="170"/>
        <end position="192"/>
    </location>
</feature>
<feature type="transmembrane region" description="Helical" evidence="7">
    <location>
        <begin position="129"/>
        <end position="149"/>
    </location>
</feature>
<feature type="transmembrane region" description="Helical" evidence="7">
    <location>
        <begin position="71"/>
        <end position="93"/>
    </location>
</feature>